<sequence>MNYRLVIGRLGLLFGLLGLIMLATAALFALAQFFGVRRDPDFTAVLALCLAGGVGLLFAGLGWLAHRNAPGYLGRREALLLVAMSWLLGAALAAMPYWIWAHLNAEHVLHPFRSFVDCYFESMSGLTTTGATVLSDIEAMPHSLLLWRSLTHWLGGLGIVVLFVAVLPGLGVGGKRLFNVEAPGPSPEGLQPHIRETARWLWYIYLGLTLTEILALWILTPLDVFDAICHTFATMATGGFSTRNASIGAYAATPMVDIIVLVFMVLAGMNFNLFYKIARGRGREVLRDTELRVYLCLLAGGAALVSLAVWMSPDPIIMTTGQEVASTAGASIRQGVFTTVSIQTTTGFATSDFNAWPFLAQGVLVMLMFIGGCSGSTGGGVKVIRVWVAFKILLAEIEHIFRPHVVRPLRLGRSTMDIDLKLGTLAYLLGIVALFVMGSGAVMLLEQLNEASDCTYTTAATATIASLCTIGPGLDQVGAVQNYGWFS</sequence>
<feature type="transmembrane region" description="Helical" evidence="12">
    <location>
        <begin position="12"/>
        <end position="36"/>
    </location>
</feature>
<feature type="non-terminal residue" evidence="13">
    <location>
        <position position="487"/>
    </location>
</feature>
<keyword evidence="3" id="KW-0813">Transport</keyword>
<evidence type="ECO:0000256" key="2">
    <source>
        <dbReference type="ARBA" id="ARBA00009137"/>
    </source>
</evidence>
<feature type="transmembrane region" description="Helical" evidence="12">
    <location>
        <begin position="150"/>
        <end position="170"/>
    </location>
</feature>
<evidence type="ECO:0000256" key="10">
    <source>
        <dbReference type="ARBA" id="ARBA00023065"/>
    </source>
</evidence>
<evidence type="ECO:0000256" key="1">
    <source>
        <dbReference type="ARBA" id="ARBA00004429"/>
    </source>
</evidence>
<evidence type="ECO:0000256" key="3">
    <source>
        <dbReference type="ARBA" id="ARBA00022448"/>
    </source>
</evidence>
<feature type="transmembrane region" description="Helical" evidence="12">
    <location>
        <begin position="200"/>
        <end position="219"/>
    </location>
</feature>
<keyword evidence="8" id="KW-0630">Potassium</keyword>
<dbReference type="InterPro" id="IPR004772">
    <property type="entry name" value="TrkH"/>
</dbReference>
<dbReference type="PIRSF" id="PIRSF006247">
    <property type="entry name" value="TrkH"/>
    <property type="match status" value="1"/>
</dbReference>
<accession>A0A3B1D6A1</accession>
<keyword evidence="10" id="KW-0406">Ion transport</keyword>
<keyword evidence="7 12" id="KW-0812">Transmembrane</keyword>
<name>A0A3B1D6A1_9ZZZZ</name>
<keyword evidence="6" id="KW-0633">Potassium transport</keyword>
<feature type="transmembrane region" description="Helical" evidence="12">
    <location>
        <begin position="425"/>
        <end position="445"/>
    </location>
</feature>
<dbReference type="Pfam" id="PF02386">
    <property type="entry name" value="TrkH"/>
    <property type="match status" value="1"/>
</dbReference>
<evidence type="ECO:0000256" key="8">
    <source>
        <dbReference type="ARBA" id="ARBA00022958"/>
    </source>
</evidence>
<dbReference type="PANTHER" id="PTHR32024">
    <property type="entry name" value="TRK SYSTEM POTASSIUM UPTAKE PROTEIN TRKG-RELATED"/>
    <property type="match status" value="1"/>
</dbReference>
<organism evidence="13">
    <name type="scientific">hydrothermal vent metagenome</name>
    <dbReference type="NCBI Taxonomy" id="652676"/>
    <lineage>
        <taxon>unclassified sequences</taxon>
        <taxon>metagenomes</taxon>
        <taxon>ecological metagenomes</taxon>
    </lineage>
</organism>
<evidence type="ECO:0000256" key="7">
    <source>
        <dbReference type="ARBA" id="ARBA00022692"/>
    </source>
</evidence>
<dbReference type="GO" id="GO:0005886">
    <property type="term" value="C:plasma membrane"/>
    <property type="evidence" value="ECO:0007669"/>
    <property type="project" value="UniProtKB-SubCell"/>
</dbReference>
<dbReference type="AlphaFoldDB" id="A0A3B1D6A1"/>
<evidence type="ECO:0000256" key="9">
    <source>
        <dbReference type="ARBA" id="ARBA00022989"/>
    </source>
</evidence>
<feature type="transmembrane region" description="Helical" evidence="12">
    <location>
        <begin position="78"/>
        <end position="100"/>
    </location>
</feature>
<feature type="transmembrane region" description="Helical" evidence="12">
    <location>
        <begin position="355"/>
        <end position="374"/>
    </location>
</feature>
<feature type="transmembrane region" description="Helical" evidence="12">
    <location>
        <begin position="42"/>
        <end position="66"/>
    </location>
</feature>
<keyword evidence="11 12" id="KW-0472">Membrane</keyword>
<comment type="subcellular location">
    <subcellularLocation>
        <location evidence="1">Cell inner membrane</location>
        <topology evidence="1">Multi-pass membrane protein</topology>
    </subcellularLocation>
</comment>
<evidence type="ECO:0000313" key="13">
    <source>
        <dbReference type="EMBL" id="VAX36222.1"/>
    </source>
</evidence>
<protein>
    <submittedName>
        <fullName evidence="13">Trk potassium uptake system protein TrkH</fullName>
    </submittedName>
</protein>
<keyword evidence="9 12" id="KW-1133">Transmembrane helix</keyword>
<evidence type="ECO:0000256" key="11">
    <source>
        <dbReference type="ARBA" id="ARBA00023136"/>
    </source>
</evidence>
<reference evidence="13" key="1">
    <citation type="submission" date="2018-06" db="EMBL/GenBank/DDBJ databases">
        <authorList>
            <person name="Zhirakovskaya E."/>
        </authorList>
    </citation>
    <scope>NUCLEOTIDE SEQUENCE</scope>
</reference>
<dbReference type="PANTHER" id="PTHR32024:SF2">
    <property type="entry name" value="TRK SYSTEM POTASSIUM UPTAKE PROTEIN TRKG-RELATED"/>
    <property type="match status" value="1"/>
</dbReference>
<dbReference type="InterPro" id="IPR003445">
    <property type="entry name" value="Cat_transpt"/>
</dbReference>
<comment type="similarity">
    <text evidence="2">Belongs to the TrkH potassium transport family.</text>
</comment>
<evidence type="ECO:0000256" key="4">
    <source>
        <dbReference type="ARBA" id="ARBA00022475"/>
    </source>
</evidence>
<proteinExistence type="inferred from homology"/>
<feature type="transmembrane region" description="Helical" evidence="12">
    <location>
        <begin position="247"/>
        <end position="271"/>
    </location>
</feature>
<evidence type="ECO:0000256" key="5">
    <source>
        <dbReference type="ARBA" id="ARBA00022519"/>
    </source>
</evidence>
<keyword evidence="5" id="KW-0997">Cell inner membrane</keyword>
<evidence type="ECO:0000256" key="12">
    <source>
        <dbReference type="SAM" id="Phobius"/>
    </source>
</evidence>
<feature type="transmembrane region" description="Helical" evidence="12">
    <location>
        <begin position="291"/>
        <end position="311"/>
    </location>
</feature>
<gene>
    <name evidence="13" type="ORF">MNBD_PLANCTO03-477</name>
</gene>
<dbReference type="GO" id="GO:0015379">
    <property type="term" value="F:potassium:chloride symporter activity"/>
    <property type="evidence" value="ECO:0007669"/>
    <property type="project" value="InterPro"/>
</dbReference>
<dbReference type="EMBL" id="UOGK01000044">
    <property type="protein sequence ID" value="VAX36222.1"/>
    <property type="molecule type" value="Genomic_DNA"/>
</dbReference>
<evidence type="ECO:0000256" key="6">
    <source>
        <dbReference type="ARBA" id="ARBA00022538"/>
    </source>
</evidence>
<keyword evidence="4" id="KW-1003">Cell membrane</keyword>